<dbReference type="Pfam" id="PF00361">
    <property type="entry name" value="Proton_antipo_M"/>
    <property type="match status" value="1"/>
</dbReference>
<feature type="transmembrane region" description="Helical" evidence="6">
    <location>
        <begin position="216"/>
        <end position="239"/>
    </location>
</feature>
<dbReference type="Pfam" id="PF00662">
    <property type="entry name" value="Proton_antipo_N"/>
    <property type="match status" value="1"/>
</dbReference>
<feature type="transmembrane region" description="Helical" evidence="6">
    <location>
        <begin position="85"/>
        <end position="105"/>
    </location>
</feature>
<feature type="transmembrane region" description="Helical" evidence="6">
    <location>
        <begin position="138"/>
        <end position="156"/>
    </location>
</feature>
<keyword evidence="10" id="KW-1185">Reference proteome</keyword>
<dbReference type="EMBL" id="CP007243">
    <property type="protein sequence ID" value="AIA31171.1"/>
    <property type="molecule type" value="Genomic_DNA"/>
</dbReference>
<dbReference type="InterPro" id="IPR001516">
    <property type="entry name" value="Proton_antipo_N"/>
</dbReference>
<evidence type="ECO:0000313" key="9">
    <source>
        <dbReference type="EMBL" id="AIA31171.1"/>
    </source>
</evidence>
<dbReference type="InterPro" id="IPR003945">
    <property type="entry name" value="NU5C-like"/>
</dbReference>
<evidence type="ECO:0000259" key="8">
    <source>
        <dbReference type="Pfam" id="PF00662"/>
    </source>
</evidence>
<evidence type="ECO:0000259" key="7">
    <source>
        <dbReference type="Pfam" id="PF00361"/>
    </source>
</evidence>
<dbReference type="OrthoDB" id="9811798at2"/>
<accession>A0A059Y0V7</accession>
<evidence type="ECO:0000256" key="3">
    <source>
        <dbReference type="ARBA" id="ARBA00022989"/>
    </source>
</evidence>
<evidence type="ECO:0000256" key="6">
    <source>
        <dbReference type="SAM" id="Phobius"/>
    </source>
</evidence>
<protein>
    <submittedName>
        <fullName evidence="9">Oxidoreductase</fullName>
    </submittedName>
</protein>
<dbReference type="PANTHER" id="PTHR42829">
    <property type="entry name" value="NADH-UBIQUINONE OXIDOREDUCTASE CHAIN 5"/>
    <property type="match status" value="1"/>
</dbReference>
<reference evidence="9 10" key="2">
    <citation type="journal article" date="2015" name="Biomed. Res. Int.">
        <title>Effects of Arsenite Resistance on the Growth and Functional Gene Expression of Leptospirillum ferriphilum and Acidithiobacillus thiooxidans in Pure Culture and Coculture.</title>
        <authorList>
            <person name="Jiang H."/>
            <person name="Liang Y."/>
            <person name="Yin H."/>
            <person name="Xiao Y."/>
            <person name="Guo X."/>
            <person name="Xu Y."/>
            <person name="Hu Q."/>
            <person name="Liu H."/>
            <person name="Liu X."/>
        </authorList>
    </citation>
    <scope>NUCLEOTIDE SEQUENCE [LARGE SCALE GENOMIC DNA]</scope>
    <source>
        <strain evidence="9 10">YSK</strain>
    </source>
</reference>
<dbReference type="GO" id="GO:0042773">
    <property type="term" value="P:ATP synthesis coupled electron transport"/>
    <property type="evidence" value="ECO:0007669"/>
    <property type="project" value="InterPro"/>
</dbReference>
<dbReference type="InterPro" id="IPR001750">
    <property type="entry name" value="ND/Mrp_TM"/>
</dbReference>
<feature type="transmembrane region" description="Helical" evidence="6">
    <location>
        <begin position="386"/>
        <end position="405"/>
    </location>
</feature>
<dbReference type="Proteomes" id="UP000027059">
    <property type="component" value="Chromosome"/>
</dbReference>
<feature type="transmembrane region" description="Helical" evidence="6">
    <location>
        <begin position="177"/>
        <end position="196"/>
    </location>
</feature>
<organism evidence="9 10">
    <name type="scientific">Leptospirillum ferriphilum YSK</name>
    <dbReference type="NCBI Taxonomy" id="1441628"/>
    <lineage>
        <taxon>Bacteria</taxon>
        <taxon>Pseudomonadati</taxon>
        <taxon>Nitrospirota</taxon>
        <taxon>Nitrospiria</taxon>
        <taxon>Nitrospirales</taxon>
        <taxon>Nitrospiraceae</taxon>
        <taxon>Leptospirillum</taxon>
    </lineage>
</organism>
<dbReference type="AlphaFoldDB" id="A0A059Y0V7"/>
<dbReference type="KEGG" id="lfp:Y981_11830"/>
<feature type="transmembrane region" description="Helical" evidence="6">
    <location>
        <begin position="326"/>
        <end position="343"/>
    </location>
</feature>
<keyword evidence="4 6" id="KW-0472">Membrane</keyword>
<evidence type="ECO:0000256" key="1">
    <source>
        <dbReference type="ARBA" id="ARBA00004127"/>
    </source>
</evidence>
<reference evidence="10" key="1">
    <citation type="submission" date="2014-02" db="EMBL/GenBank/DDBJ databases">
        <title>Complete genome sequence and comparative genomic analysis of the nitrogen-fixing bacterium Leptospirillum ferriphilum YSK.</title>
        <authorList>
            <person name="Guo X."/>
            <person name="Yin H."/>
            <person name="Liang Y."/>
            <person name="Hu Q."/>
            <person name="Ma L."/>
            <person name="Xiao Y."/>
            <person name="Zhang X."/>
            <person name="Qiu G."/>
            <person name="Liu X."/>
        </authorList>
    </citation>
    <scope>NUCLEOTIDE SEQUENCE [LARGE SCALE GENOMIC DNA]</scope>
    <source>
        <strain evidence="10">YSK</strain>
    </source>
</reference>
<feature type="transmembrane region" description="Helical" evidence="6">
    <location>
        <begin position="450"/>
        <end position="470"/>
    </location>
</feature>
<dbReference type="GO" id="GO:0015990">
    <property type="term" value="P:electron transport coupled proton transport"/>
    <property type="evidence" value="ECO:0007669"/>
    <property type="project" value="TreeGrafter"/>
</dbReference>
<gene>
    <name evidence="9" type="ORF">Y981_11830</name>
</gene>
<dbReference type="GO" id="GO:0016020">
    <property type="term" value="C:membrane"/>
    <property type="evidence" value="ECO:0007669"/>
    <property type="project" value="UniProtKB-SubCell"/>
</dbReference>
<dbReference type="RefSeq" id="WP_051613919.1">
    <property type="nucleotide sequence ID" value="NZ_CP007243.1"/>
</dbReference>
<evidence type="ECO:0000256" key="2">
    <source>
        <dbReference type="ARBA" id="ARBA00022692"/>
    </source>
</evidence>
<sequence length="584" mass="63187">MHIASFFLALLPLMPLGGAIAAIVFSRGDDRKAFSWTRTGVLLSLLDGLFLVFVPKGGEEIRVSLFPDVFSRTPGPEVGLCFDPLAAIMSFLILSVSLVILTFSWRYMTGEPRSDRFLAAIGLATGFLLVLVTARNLLLLYAAWEMVLVALCLLLIHHRQRRESSQPALRTWVMNQIGGGLFLAGILLLGHAAGTFDMDGLFAQLGMGADRAGVGFLARGLSQTAIVWGTFLIGAGILVRSAQIPFHLWLPVTLDAPTPVSGFMHAGIVNAGGFVLNRLSPVFDHSPLVLHGLFLVGALTAISGSAIMLVQVSVKQTLVYSTMGQMGYMFAECGLGVFPAAIFHMIAHGIFKATLFLGSGSVIHAARFHEHSPKGSVARALGRHRILWVLGGALLISLPLILLLSDTFRGKPFLPGTGGMILLFFGLATAMQTVFNLFRFSHLLTPRAVLVFTGIFALVFGLYWGGLSWFDRILAPISTTSTITPEGPGWSFFYPVALLTMGFILVAGWIFLARESSSGWKFPGSSRISDHLHDFLDQGGYAEMLIRHGLREPLLSLCHMIRNIHERTGTGSSPESVLTGKPDV</sequence>
<evidence type="ECO:0000313" key="10">
    <source>
        <dbReference type="Proteomes" id="UP000027059"/>
    </source>
</evidence>
<evidence type="ECO:0000256" key="5">
    <source>
        <dbReference type="RuleBase" id="RU000320"/>
    </source>
</evidence>
<evidence type="ECO:0000256" key="4">
    <source>
        <dbReference type="ARBA" id="ARBA00023136"/>
    </source>
</evidence>
<dbReference type="GO" id="GO:0012505">
    <property type="term" value="C:endomembrane system"/>
    <property type="evidence" value="ECO:0007669"/>
    <property type="project" value="UniProtKB-SubCell"/>
</dbReference>
<feature type="transmembrane region" description="Helical" evidence="6">
    <location>
        <begin position="490"/>
        <end position="512"/>
    </location>
</feature>
<keyword evidence="3 6" id="KW-1133">Transmembrane helix</keyword>
<dbReference type="GO" id="GO:0003954">
    <property type="term" value="F:NADH dehydrogenase activity"/>
    <property type="evidence" value="ECO:0007669"/>
    <property type="project" value="TreeGrafter"/>
</dbReference>
<dbReference type="PANTHER" id="PTHR42829:SF1">
    <property type="entry name" value="INORGANIC CARBON TRANSPORTER SUBUNIT DABB-RELATED"/>
    <property type="match status" value="1"/>
</dbReference>
<feature type="transmembrane region" description="Helical" evidence="6">
    <location>
        <begin position="117"/>
        <end position="132"/>
    </location>
</feature>
<comment type="subcellular location">
    <subcellularLocation>
        <location evidence="1">Endomembrane system</location>
        <topology evidence="1">Multi-pass membrane protein</topology>
    </subcellularLocation>
    <subcellularLocation>
        <location evidence="5">Membrane</location>
        <topology evidence="5">Multi-pass membrane protein</topology>
    </subcellularLocation>
</comment>
<keyword evidence="2 5" id="KW-0812">Transmembrane</keyword>
<dbReference type="GO" id="GO:0008137">
    <property type="term" value="F:NADH dehydrogenase (ubiquinone) activity"/>
    <property type="evidence" value="ECO:0007669"/>
    <property type="project" value="InterPro"/>
</dbReference>
<dbReference type="HOGENOM" id="CLU_007100_11_1_0"/>
<feature type="transmembrane region" description="Helical" evidence="6">
    <location>
        <begin position="417"/>
        <end position="438"/>
    </location>
</feature>
<name>A0A059Y0V7_9BACT</name>
<proteinExistence type="predicted"/>
<feature type="transmembrane region" description="Helical" evidence="6">
    <location>
        <begin position="288"/>
        <end position="314"/>
    </location>
</feature>
<feature type="domain" description="NADH-Ubiquinone oxidoreductase (complex I) chain 5 N-terminal" evidence="8">
    <location>
        <begin position="77"/>
        <end position="117"/>
    </location>
</feature>
<dbReference type="PRINTS" id="PR01434">
    <property type="entry name" value="NADHDHGNASE5"/>
</dbReference>
<feature type="domain" description="NADH:quinone oxidoreductase/Mrp antiporter transmembrane" evidence="7">
    <location>
        <begin position="134"/>
        <end position="390"/>
    </location>
</feature>